<evidence type="ECO:0000256" key="1">
    <source>
        <dbReference type="ARBA" id="ARBA00022630"/>
    </source>
</evidence>
<sequence length="279" mass="30494">MKAINDSDAHVTVSRVSDANETQFSFATQRAQRGVKKLVMGSMFGYLKRRGWDLDQMCLSYIGFEGGRRYVKQNQAIVKEIVKAHGGIVVGTGVGSVYDSKKFQTPYIRDFLLDRGATADVSETATPWANLQNLYDSTIEVVEQAFVTAQTQGFVMCHFAHSYHSGACLYFTFAIPDTDPAHTYANYDTVKRAIQQNFMDVAATVSHHHGVGSEHAPWLDQDISVAGTKLQRILLEGADPGRNFNPGKILHDGKPGVAMHSYDAPLPGGVPGTPAAPQD</sequence>
<gene>
    <name evidence="4" type="ORF">SDC9_85039</name>
</gene>
<comment type="caution">
    <text evidence="4">The sequence shown here is derived from an EMBL/GenBank/DDBJ whole genome shotgun (WGS) entry which is preliminary data.</text>
</comment>
<evidence type="ECO:0000259" key="3">
    <source>
        <dbReference type="Pfam" id="PF02913"/>
    </source>
</evidence>
<dbReference type="InterPro" id="IPR025650">
    <property type="entry name" value="Alkyl-DHAP_Synthase"/>
</dbReference>
<dbReference type="EMBL" id="VSSQ01008275">
    <property type="protein sequence ID" value="MPM38410.1"/>
    <property type="molecule type" value="Genomic_DNA"/>
</dbReference>
<keyword evidence="2" id="KW-0274">FAD</keyword>
<dbReference type="SUPFAM" id="SSF55103">
    <property type="entry name" value="FAD-linked oxidases, C-terminal domain"/>
    <property type="match status" value="1"/>
</dbReference>
<dbReference type="InterPro" id="IPR004113">
    <property type="entry name" value="FAD-bd_oxidored_4_C"/>
</dbReference>
<dbReference type="PANTHER" id="PTHR46568">
    <property type="entry name" value="ALKYLDIHYDROXYACETONEPHOSPHATE SYNTHASE, PEROXISOMAL"/>
    <property type="match status" value="1"/>
</dbReference>
<accession>A0A644ZBY6</accession>
<protein>
    <recommendedName>
        <fullName evidence="3">FAD-binding oxidoreductase/transferase type 4 C-terminal domain-containing protein</fullName>
    </recommendedName>
</protein>
<dbReference type="Gene3D" id="3.40.462.40">
    <property type="entry name" value="FAD-linked oxidase, cap domain/gating helix"/>
    <property type="match status" value="1"/>
</dbReference>
<organism evidence="4">
    <name type="scientific">bioreactor metagenome</name>
    <dbReference type="NCBI Taxonomy" id="1076179"/>
    <lineage>
        <taxon>unclassified sequences</taxon>
        <taxon>metagenomes</taxon>
        <taxon>ecological metagenomes</taxon>
    </lineage>
</organism>
<dbReference type="PANTHER" id="PTHR46568:SF1">
    <property type="entry name" value="ALKYLDIHYDROXYACETONEPHOSPHATE SYNTHASE, PEROXISOMAL"/>
    <property type="match status" value="1"/>
</dbReference>
<dbReference type="GO" id="GO:0008609">
    <property type="term" value="F:alkylglycerone-phosphate synthase activity"/>
    <property type="evidence" value="ECO:0007669"/>
    <property type="project" value="InterPro"/>
</dbReference>
<dbReference type="Pfam" id="PF02913">
    <property type="entry name" value="FAD-oxidase_C"/>
    <property type="match status" value="1"/>
</dbReference>
<feature type="domain" description="FAD-binding oxidoreductase/transferase type 4 C-terminal" evidence="3">
    <location>
        <begin position="7"/>
        <end position="249"/>
    </location>
</feature>
<evidence type="ECO:0000256" key="2">
    <source>
        <dbReference type="ARBA" id="ARBA00022827"/>
    </source>
</evidence>
<keyword evidence="1" id="KW-0285">Flavoprotein</keyword>
<proteinExistence type="predicted"/>
<dbReference type="GO" id="GO:0008610">
    <property type="term" value="P:lipid biosynthetic process"/>
    <property type="evidence" value="ECO:0007669"/>
    <property type="project" value="InterPro"/>
</dbReference>
<reference evidence="4" key="1">
    <citation type="submission" date="2019-08" db="EMBL/GenBank/DDBJ databases">
        <authorList>
            <person name="Kucharzyk K."/>
            <person name="Murdoch R.W."/>
            <person name="Higgins S."/>
            <person name="Loffler F."/>
        </authorList>
    </citation>
    <scope>NUCLEOTIDE SEQUENCE</scope>
</reference>
<dbReference type="AlphaFoldDB" id="A0A644ZBY6"/>
<evidence type="ECO:0000313" key="4">
    <source>
        <dbReference type="EMBL" id="MPM38410.1"/>
    </source>
</evidence>
<dbReference type="GO" id="GO:0050660">
    <property type="term" value="F:flavin adenine dinucleotide binding"/>
    <property type="evidence" value="ECO:0007669"/>
    <property type="project" value="InterPro"/>
</dbReference>
<dbReference type="InterPro" id="IPR016164">
    <property type="entry name" value="FAD-linked_Oxase-like_C"/>
</dbReference>
<name>A0A644ZBY6_9ZZZZ</name>